<dbReference type="GO" id="GO:0032216">
    <property type="term" value="F:glucosaminyl-phosphatidylinositol O-acyltransferase activity"/>
    <property type="evidence" value="ECO:0007669"/>
    <property type="project" value="TreeGrafter"/>
</dbReference>
<name>A0AAV7CYC2_ENGPU</name>
<keyword evidence="3 5" id="KW-1133">Transmembrane helix</keyword>
<evidence type="ECO:0000313" key="7">
    <source>
        <dbReference type="Proteomes" id="UP000824782"/>
    </source>
</evidence>
<comment type="subcellular location">
    <subcellularLocation>
        <location evidence="5">Endoplasmic reticulum membrane</location>
        <topology evidence="5">Multi-pass membrane protein</topology>
    </subcellularLocation>
    <subcellularLocation>
        <location evidence="1">Membrane</location>
        <topology evidence="1">Multi-pass membrane protein</topology>
    </subcellularLocation>
</comment>
<evidence type="ECO:0000256" key="1">
    <source>
        <dbReference type="ARBA" id="ARBA00004141"/>
    </source>
</evidence>
<dbReference type="AlphaFoldDB" id="A0AAV7CYC2"/>
<evidence type="ECO:0000256" key="3">
    <source>
        <dbReference type="ARBA" id="ARBA00022989"/>
    </source>
</evidence>
<dbReference type="PANTHER" id="PTHR20661:SF0">
    <property type="entry name" value="PHOSPHATIDYLINOSITOL-GLYCAN BIOSYNTHESIS CLASS W PROTEIN"/>
    <property type="match status" value="1"/>
</dbReference>
<dbReference type="PIRSF" id="PIRSF017321">
    <property type="entry name" value="GWT1"/>
    <property type="match status" value="1"/>
</dbReference>
<sequence length="505" mass="58516">MKMTEKHLKEAYVRNLNGTSITEISLGLSITPLCILCRGLILIYLYQKYGNIVHSWKWRLFLDYCLLVLPQVLSCTVLSNFLFLVVPCISVMCALGFYMVYQNRISYKNKSLGNVLHSFFNAQIEDKKVQSVTTFRVFINLLTAISILAVDFPVFPRRYAKTETYGTGIMDFGVGCFTFANALISPEARSQHEEKTCTFYRVKKQLLAVWPLILLGLGRFFSVKALDYHEHVSEYGVHWNFFFTLAFVRVFSSLIFTLIPAKKIWVVATALIFIYQMVLETSNLKNFILYGSDDQGTRLGFLNANREGIFSIIGYVGIYLIGVYIGTYILNKRMYVKEWIELFVKLTLYSVLLFICMTIVQIYIEPISRRMTNLAFCIWTVAQCMTWLCFIFLCDMILVFVKYLTPASCVPSTWNVYTFSHRGEKNVTHLKHQKNNIHFCLIEAINRNQLLFFLHSNILTGIVNLSINTIHSDCMFSVIVILIYMFVNCLISYILHVNDITLKWW</sequence>
<feature type="transmembrane region" description="Helical" evidence="5">
    <location>
        <begin position="376"/>
        <end position="401"/>
    </location>
</feature>
<comment type="caution">
    <text evidence="6">The sequence shown here is derived from an EMBL/GenBank/DDBJ whole genome shotgun (WGS) entry which is preliminary data.</text>
</comment>
<keyword evidence="5" id="KW-0256">Endoplasmic reticulum</keyword>
<dbReference type="Pfam" id="PF06423">
    <property type="entry name" value="GWT1"/>
    <property type="match status" value="1"/>
</dbReference>
<comment type="pathway">
    <text evidence="5">Glycolipid biosynthesis; glycosylphosphatidylinositol-anchor biosynthesis.</text>
</comment>
<dbReference type="GO" id="GO:0005789">
    <property type="term" value="C:endoplasmic reticulum membrane"/>
    <property type="evidence" value="ECO:0007669"/>
    <property type="project" value="UniProtKB-SubCell"/>
</dbReference>
<feature type="transmembrane region" description="Helical" evidence="5">
    <location>
        <begin position="238"/>
        <end position="259"/>
    </location>
</feature>
<feature type="transmembrane region" description="Helical" evidence="5">
    <location>
        <begin position="24"/>
        <end position="46"/>
    </location>
</feature>
<protein>
    <recommendedName>
        <fullName evidence="5">Phosphatidylinositol-glycan biosynthesis class W protein</fullName>
        <ecNumber evidence="5">2.3.-.-</ecNumber>
    </recommendedName>
</protein>
<proteinExistence type="inferred from homology"/>
<feature type="transmembrane region" description="Helical" evidence="5">
    <location>
        <begin position="342"/>
        <end position="364"/>
    </location>
</feature>
<reference evidence="6" key="1">
    <citation type="thesis" date="2020" institute="ProQuest LLC" country="789 East Eisenhower Parkway, Ann Arbor, MI, USA">
        <title>Comparative Genomics and Chromosome Evolution.</title>
        <authorList>
            <person name="Mudd A.B."/>
        </authorList>
    </citation>
    <scope>NUCLEOTIDE SEQUENCE</scope>
    <source>
        <strain evidence="6">237g6f4</strain>
        <tissue evidence="6">Blood</tissue>
    </source>
</reference>
<keyword evidence="4 5" id="KW-0472">Membrane</keyword>
<accession>A0AAV7CYC2</accession>
<gene>
    <name evidence="6" type="ORF">GDO81_006211</name>
</gene>
<dbReference type="GO" id="GO:0006506">
    <property type="term" value="P:GPI anchor biosynthetic process"/>
    <property type="evidence" value="ECO:0007669"/>
    <property type="project" value="UniProtKB-KW"/>
</dbReference>
<dbReference type="EC" id="2.3.-.-" evidence="5"/>
<feature type="transmembrane region" description="Helical" evidence="5">
    <location>
        <begin position="167"/>
        <end position="185"/>
    </location>
</feature>
<keyword evidence="7" id="KW-1185">Reference proteome</keyword>
<feature type="transmembrane region" description="Helical" evidence="5">
    <location>
        <begin position="476"/>
        <end position="495"/>
    </location>
</feature>
<feature type="transmembrane region" description="Helical" evidence="5">
    <location>
        <begin position="80"/>
        <end position="101"/>
    </location>
</feature>
<keyword evidence="5" id="KW-0337">GPI-anchor biosynthesis</keyword>
<comment type="function">
    <text evidence="5">A acetyltransferase, which acetylates the inositol ring of phosphatidylinositol during biosynthesis of GPI-anchor.</text>
</comment>
<comment type="similarity">
    <text evidence="5">Belongs to the PIGW family.</text>
</comment>
<feature type="transmembrane region" description="Helical" evidence="5">
    <location>
        <begin position="206"/>
        <end position="226"/>
    </location>
</feature>
<dbReference type="GO" id="GO:0072659">
    <property type="term" value="P:protein localization to plasma membrane"/>
    <property type="evidence" value="ECO:0007669"/>
    <property type="project" value="TreeGrafter"/>
</dbReference>
<dbReference type="EMBL" id="WNYA01000002">
    <property type="protein sequence ID" value="KAG8589007.1"/>
    <property type="molecule type" value="Genomic_DNA"/>
</dbReference>
<keyword evidence="5" id="KW-0808">Transferase</keyword>
<feature type="transmembrane region" description="Helical" evidence="5">
    <location>
        <begin position="450"/>
        <end position="470"/>
    </location>
</feature>
<organism evidence="6 7">
    <name type="scientific">Engystomops pustulosus</name>
    <name type="common">Tungara frog</name>
    <name type="synonym">Physalaemus pustulosus</name>
    <dbReference type="NCBI Taxonomy" id="76066"/>
    <lineage>
        <taxon>Eukaryota</taxon>
        <taxon>Metazoa</taxon>
        <taxon>Chordata</taxon>
        <taxon>Craniata</taxon>
        <taxon>Vertebrata</taxon>
        <taxon>Euteleostomi</taxon>
        <taxon>Amphibia</taxon>
        <taxon>Batrachia</taxon>
        <taxon>Anura</taxon>
        <taxon>Neobatrachia</taxon>
        <taxon>Hyloidea</taxon>
        <taxon>Leptodactylidae</taxon>
        <taxon>Leiuperinae</taxon>
        <taxon>Engystomops</taxon>
    </lineage>
</organism>
<dbReference type="Proteomes" id="UP000824782">
    <property type="component" value="Unassembled WGS sequence"/>
</dbReference>
<dbReference type="PANTHER" id="PTHR20661">
    <property type="entry name" value="PHOSPHATIDYLINOSITOL-GLYCAN BIOSYNTHESIS CLASS W PROTEIN"/>
    <property type="match status" value="1"/>
</dbReference>
<evidence type="ECO:0000256" key="5">
    <source>
        <dbReference type="RuleBase" id="RU280819"/>
    </source>
</evidence>
<keyword evidence="5" id="KW-0012">Acyltransferase</keyword>
<evidence type="ECO:0000256" key="4">
    <source>
        <dbReference type="ARBA" id="ARBA00023136"/>
    </source>
</evidence>
<feature type="transmembrane region" description="Helical" evidence="5">
    <location>
        <begin position="137"/>
        <end position="155"/>
    </location>
</feature>
<evidence type="ECO:0000256" key="2">
    <source>
        <dbReference type="ARBA" id="ARBA00022692"/>
    </source>
</evidence>
<evidence type="ECO:0000313" key="6">
    <source>
        <dbReference type="EMBL" id="KAG8589007.1"/>
    </source>
</evidence>
<keyword evidence="2 5" id="KW-0812">Transmembrane</keyword>
<feature type="transmembrane region" description="Helical" evidence="5">
    <location>
        <begin position="308"/>
        <end position="330"/>
    </location>
</feature>
<dbReference type="InterPro" id="IPR009447">
    <property type="entry name" value="PIGW/GWT1"/>
</dbReference>
<feature type="transmembrane region" description="Helical" evidence="5">
    <location>
        <begin position="266"/>
        <end position="288"/>
    </location>
</feature>